<dbReference type="EMBL" id="ATMH01010214">
    <property type="protein sequence ID" value="EPY17938.1"/>
    <property type="molecule type" value="Genomic_DNA"/>
</dbReference>
<evidence type="ECO:0000313" key="2">
    <source>
        <dbReference type="Proteomes" id="UP000015354"/>
    </source>
</evidence>
<reference evidence="1 2" key="1">
    <citation type="journal article" date="2013" name="PLoS ONE">
        <title>Predicting the Proteins of Angomonas deanei, Strigomonas culicis and Their Respective Endosymbionts Reveals New Aspects of the Trypanosomatidae Family.</title>
        <authorList>
            <person name="Motta M.C."/>
            <person name="Martins A.C."/>
            <person name="de Souza S.S."/>
            <person name="Catta-Preta C.M."/>
            <person name="Silva R."/>
            <person name="Klein C.C."/>
            <person name="de Almeida L.G."/>
            <person name="de Lima Cunha O."/>
            <person name="Ciapina L.P."/>
            <person name="Brocchi M."/>
            <person name="Colabardini A.C."/>
            <person name="de Araujo Lima B."/>
            <person name="Machado C.R."/>
            <person name="de Almeida Soares C.M."/>
            <person name="Probst C.M."/>
            <person name="de Menezes C.B."/>
            <person name="Thompson C.E."/>
            <person name="Bartholomeu D.C."/>
            <person name="Gradia D.F."/>
            <person name="Pavoni D.P."/>
            <person name="Grisard E.C."/>
            <person name="Fantinatti-Garboggini F."/>
            <person name="Marchini F.K."/>
            <person name="Rodrigues-Luiz G.F."/>
            <person name="Wagner G."/>
            <person name="Goldman G.H."/>
            <person name="Fietto J.L."/>
            <person name="Elias M.C."/>
            <person name="Goldman M.H."/>
            <person name="Sagot M.F."/>
            <person name="Pereira M."/>
            <person name="Stoco P.H."/>
            <person name="de Mendonca-Neto R.P."/>
            <person name="Teixeira S.M."/>
            <person name="Maciel T.E."/>
            <person name="de Oliveira Mendes T.A."/>
            <person name="Urmenyi T.P."/>
            <person name="de Souza W."/>
            <person name="Schenkman S."/>
            <person name="de Vasconcelos A.T."/>
        </authorList>
    </citation>
    <scope>NUCLEOTIDE SEQUENCE [LARGE SCALE GENOMIC DNA]</scope>
</reference>
<dbReference type="Proteomes" id="UP000015354">
    <property type="component" value="Unassembled WGS sequence"/>
</dbReference>
<protein>
    <submittedName>
        <fullName evidence="1">Uncharacterized protein</fullName>
    </submittedName>
</protein>
<proteinExistence type="predicted"/>
<name>S9TNH1_9TRYP</name>
<keyword evidence="2" id="KW-1185">Reference proteome</keyword>
<dbReference type="AlphaFoldDB" id="S9TNH1"/>
<organism evidence="1 2">
    <name type="scientific">Strigomonas culicis</name>
    <dbReference type="NCBI Taxonomy" id="28005"/>
    <lineage>
        <taxon>Eukaryota</taxon>
        <taxon>Discoba</taxon>
        <taxon>Euglenozoa</taxon>
        <taxon>Kinetoplastea</taxon>
        <taxon>Metakinetoplastina</taxon>
        <taxon>Trypanosomatida</taxon>
        <taxon>Trypanosomatidae</taxon>
        <taxon>Strigomonadinae</taxon>
        <taxon>Strigomonas</taxon>
    </lineage>
</organism>
<sequence length="165" mass="17859">MDVLQRLQEVEGKLDQLAVGDDAVVDAEAAAPQRRPVDGHDEHRTSLPLEVVQHLAHPRVVPWVLLAQKLEHAALEGGVALVLLLQHFQRHRLRGAGGPGRRGEVAAAVYLREVAAADFLDNLIAVLQCVALFQYDVVSFGVGHQMNANKNTLGLRSRAYVGGAS</sequence>
<accession>S9TNH1</accession>
<comment type="caution">
    <text evidence="1">The sequence shown here is derived from an EMBL/GenBank/DDBJ whole genome shotgun (WGS) entry which is preliminary data.</text>
</comment>
<evidence type="ECO:0000313" key="1">
    <source>
        <dbReference type="EMBL" id="EPY17938.1"/>
    </source>
</evidence>
<gene>
    <name evidence="1" type="ORF">STCU_10304</name>
</gene>